<sequence length="786" mass="91229">MLGAHTIATPWFTAPLAFDSSWTSIRYIVNLAWGYHTVPDRWEAWLRAWPKDVILINSPSLLLWNTRKTYLKELEKAGIPIVPTLYVEEIDEKTLVDAAAHFATADLIVKPQISACSFNTLHVLVGSLDFASSPRSLSVTAAVDELTRLGIAHSAMMIQPFMSNIIREGELSVLMFDGQLSHAVRKNASPGDYRIQEELGGIITAMDQPSTEMLELAHTSLAICPETPTYVRVDMIRNHLTGRLCVIELEVIEPDLYLKYAADGGMTFARAILQKEKMTLLLQHRHRRHLFIISFLVSICSITACIRLWLYQDISLIQNDIYSTTNFPQVRRNITERRFISLAVESLIQEIKRNIRNKELAWLFENCFPNTLDTTVEFDIKGAAQNHPDTYVITGDIDAMWLRDSSAQIHPYLPLMKYDKKLRQLIEGVLLRQFICIQRDPYANAHYKDLHRISEWKYKDETEMRDGVHERKWELDSLCYVLRLIYSYWEEVNHDLTFFHDYKEEFKKTIRIILQTMKEQQRYNGSGSYTYQREGAPPDPRGHHAKPNGLIYSYFRPSDDLQTYPYLIPSQFFAHHSLKLLLELVKNLKWTDDFSNDILSLISHLHNILFDDNIKNNIETLITFQHKKYGLIYSYEINGVGDRNLMDDANIPSLLSLPYLCPNDISINDSIYQNTRKFVLSKDNPWFFNGSVLEGIGGPHIGYAMVWPLAIIMRGLTTNDDNEIRLCLNMLQRSHANTGFMHESIRVDNPMKFTRSWFAWANSLFGEFIWKLYREKKYLLDEIHTY</sequence>
<organism evidence="2 3">
    <name type="scientific">Rotaria sordida</name>
    <dbReference type="NCBI Taxonomy" id="392033"/>
    <lineage>
        <taxon>Eukaryota</taxon>
        <taxon>Metazoa</taxon>
        <taxon>Spiralia</taxon>
        <taxon>Gnathifera</taxon>
        <taxon>Rotifera</taxon>
        <taxon>Eurotatoria</taxon>
        <taxon>Bdelloidea</taxon>
        <taxon>Philodinida</taxon>
        <taxon>Philodinidae</taxon>
        <taxon>Rotaria</taxon>
    </lineage>
</organism>
<keyword evidence="1" id="KW-0812">Transmembrane</keyword>
<dbReference type="PANTHER" id="PTHR31047:SF0">
    <property type="entry name" value="MEIOTICALLY UP-REGULATED GENE 157 PROTEIN"/>
    <property type="match status" value="1"/>
</dbReference>
<dbReference type="SUPFAM" id="SSF56059">
    <property type="entry name" value="Glutathione synthetase ATP-binding domain-like"/>
    <property type="match status" value="1"/>
</dbReference>
<dbReference type="Pfam" id="PF06824">
    <property type="entry name" value="Glyco_hydro_125"/>
    <property type="match status" value="1"/>
</dbReference>
<comment type="caution">
    <text evidence="2">The sequence shown here is derived from an EMBL/GenBank/DDBJ whole genome shotgun (WGS) entry which is preliminary data.</text>
</comment>
<dbReference type="AlphaFoldDB" id="A0A813Y5K0"/>
<dbReference type="InterPro" id="IPR012341">
    <property type="entry name" value="6hp_glycosidase-like_sf"/>
</dbReference>
<evidence type="ECO:0000313" key="2">
    <source>
        <dbReference type="EMBL" id="CAF0876302.1"/>
    </source>
</evidence>
<dbReference type="InterPro" id="IPR008928">
    <property type="entry name" value="6-hairpin_glycosidase_sf"/>
</dbReference>
<reference evidence="2" key="1">
    <citation type="submission" date="2021-02" db="EMBL/GenBank/DDBJ databases">
        <authorList>
            <person name="Nowell W R."/>
        </authorList>
    </citation>
    <scope>NUCLEOTIDE SEQUENCE</scope>
</reference>
<dbReference type="InterPro" id="IPR008313">
    <property type="entry name" value="GH125"/>
</dbReference>
<accession>A0A813Y5K0</accession>
<dbReference type="Proteomes" id="UP000663882">
    <property type="component" value="Unassembled WGS sequence"/>
</dbReference>
<protein>
    <submittedName>
        <fullName evidence="2">Uncharacterized protein</fullName>
    </submittedName>
</protein>
<dbReference type="OrthoDB" id="7771656at2759"/>
<keyword evidence="1" id="KW-0472">Membrane</keyword>
<dbReference type="PANTHER" id="PTHR31047">
    <property type="entry name" value="MEIOTICALLY UP-REGULATED GENE 157 PROTEIN"/>
    <property type="match status" value="1"/>
</dbReference>
<evidence type="ECO:0000256" key="1">
    <source>
        <dbReference type="SAM" id="Phobius"/>
    </source>
</evidence>
<dbReference type="SMART" id="SM01149">
    <property type="entry name" value="DUF1237"/>
    <property type="match status" value="1"/>
</dbReference>
<evidence type="ECO:0000313" key="3">
    <source>
        <dbReference type="Proteomes" id="UP000663882"/>
    </source>
</evidence>
<feature type="transmembrane region" description="Helical" evidence="1">
    <location>
        <begin position="290"/>
        <end position="310"/>
    </location>
</feature>
<dbReference type="EMBL" id="CAJNOO010000248">
    <property type="protein sequence ID" value="CAF0876302.1"/>
    <property type="molecule type" value="Genomic_DNA"/>
</dbReference>
<dbReference type="GO" id="GO:0005975">
    <property type="term" value="P:carbohydrate metabolic process"/>
    <property type="evidence" value="ECO:0007669"/>
    <property type="project" value="InterPro"/>
</dbReference>
<name>A0A813Y5K0_9BILA</name>
<gene>
    <name evidence="2" type="ORF">RFH988_LOCUS7731</name>
</gene>
<dbReference type="SUPFAM" id="SSF48208">
    <property type="entry name" value="Six-hairpin glycosidases"/>
    <property type="match status" value="1"/>
</dbReference>
<keyword evidence="1" id="KW-1133">Transmembrane helix</keyword>
<proteinExistence type="predicted"/>
<dbReference type="Gene3D" id="1.50.10.10">
    <property type="match status" value="1"/>
</dbReference>